<protein>
    <recommendedName>
        <fullName evidence="4">Peptidase A1 domain-containing protein</fullName>
    </recommendedName>
</protein>
<accession>A0A9Q8LHB6</accession>
<keyword evidence="6" id="KW-1185">Reference proteome</keyword>
<keyword evidence="3" id="KW-0472">Membrane</keyword>
<dbReference type="SUPFAM" id="SSF50630">
    <property type="entry name" value="Acid proteases"/>
    <property type="match status" value="1"/>
</dbReference>
<dbReference type="EMBL" id="CP090167">
    <property type="protein sequence ID" value="UJO17631.1"/>
    <property type="molecule type" value="Genomic_DNA"/>
</dbReference>
<dbReference type="RefSeq" id="XP_047761997.1">
    <property type="nucleotide sequence ID" value="XM_047905526.1"/>
</dbReference>
<evidence type="ECO:0000313" key="6">
    <source>
        <dbReference type="Proteomes" id="UP000756132"/>
    </source>
</evidence>
<keyword evidence="3" id="KW-0812">Transmembrane</keyword>
<dbReference type="Pfam" id="PF00026">
    <property type="entry name" value="Asp"/>
    <property type="match status" value="1"/>
</dbReference>
<dbReference type="GO" id="GO:0006508">
    <property type="term" value="P:proteolysis"/>
    <property type="evidence" value="ECO:0007669"/>
    <property type="project" value="InterPro"/>
</dbReference>
<dbReference type="GO" id="GO:0004190">
    <property type="term" value="F:aspartic-type endopeptidase activity"/>
    <property type="evidence" value="ECO:0007669"/>
    <property type="project" value="InterPro"/>
</dbReference>
<feature type="region of interest" description="Disordered" evidence="2">
    <location>
        <begin position="442"/>
        <end position="533"/>
    </location>
</feature>
<evidence type="ECO:0000256" key="1">
    <source>
        <dbReference type="ARBA" id="ARBA00007447"/>
    </source>
</evidence>
<name>A0A9Q8LHB6_PASFU</name>
<dbReference type="PROSITE" id="PS51767">
    <property type="entry name" value="PEPTIDASE_A1"/>
    <property type="match status" value="1"/>
</dbReference>
<proteinExistence type="inferred from homology"/>
<evidence type="ECO:0000256" key="2">
    <source>
        <dbReference type="SAM" id="MobiDB-lite"/>
    </source>
</evidence>
<dbReference type="AlphaFoldDB" id="A0A9Q8LHB6"/>
<dbReference type="PANTHER" id="PTHR47966">
    <property type="entry name" value="BETA-SITE APP-CLEAVING ENZYME, ISOFORM A-RELATED"/>
    <property type="match status" value="1"/>
</dbReference>
<reference evidence="5" key="2">
    <citation type="journal article" date="2022" name="Microb. Genom.">
        <title>A chromosome-scale genome assembly of the tomato pathogen Cladosporium fulvum reveals a compartmentalized genome architecture and the presence of a dispensable chromosome.</title>
        <authorList>
            <person name="Zaccaron A.Z."/>
            <person name="Chen L.H."/>
            <person name="Samaras A."/>
            <person name="Stergiopoulos I."/>
        </authorList>
    </citation>
    <scope>NUCLEOTIDE SEQUENCE</scope>
    <source>
        <strain evidence="5">Race5_Kim</strain>
    </source>
</reference>
<dbReference type="InterPro" id="IPR001461">
    <property type="entry name" value="Aspartic_peptidase_A1"/>
</dbReference>
<comment type="similarity">
    <text evidence="1">Belongs to the peptidase A1 family.</text>
</comment>
<organism evidence="5 6">
    <name type="scientific">Passalora fulva</name>
    <name type="common">Tomato leaf mold</name>
    <name type="synonym">Cladosporium fulvum</name>
    <dbReference type="NCBI Taxonomy" id="5499"/>
    <lineage>
        <taxon>Eukaryota</taxon>
        <taxon>Fungi</taxon>
        <taxon>Dikarya</taxon>
        <taxon>Ascomycota</taxon>
        <taxon>Pezizomycotina</taxon>
        <taxon>Dothideomycetes</taxon>
        <taxon>Dothideomycetidae</taxon>
        <taxon>Mycosphaerellales</taxon>
        <taxon>Mycosphaerellaceae</taxon>
        <taxon>Fulvia</taxon>
    </lineage>
</organism>
<dbReference type="Proteomes" id="UP000756132">
    <property type="component" value="Chromosome 5"/>
</dbReference>
<dbReference type="InterPro" id="IPR033121">
    <property type="entry name" value="PEPTIDASE_A1"/>
</dbReference>
<feature type="transmembrane region" description="Helical" evidence="3">
    <location>
        <begin position="410"/>
        <end position="432"/>
    </location>
</feature>
<feature type="domain" description="Peptidase A1" evidence="4">
    <location>
        <begin position="25"/>
        <end position="379"/>
    </location>
</feature>
<dbReference type="KEGG" id="ffu:CLAFUR5_06378"/>
<dbReference type="GeneID" id="71986256"/>
<keyword evidence="3" id="KW-1133">Transmembrane helix</keyword>
<evidence type="ECO:0000313" key="5">
    <source>
        <dbReference type="EMBL" id="UJO17631.1"/>
    </source>
</evidence>
<dbReference type="OrthoDB" id="4074350at2759"/>
<dbReference type="Gene3D" id="2.40.70.10">
    <property type="entry name" value="Acid Proteases"/>
    <property type="match status" value="2"/>
</dbReference>
<dbReference type="PANTHER" id="PTHR47966:SF51">
    <property type="entry name" value="BETA-SITE APP-CLEAVING ENZYME, ISOFORM A-RELATED"/>
    <property type="match status" value="1"/>
</dbReference>
<sequence>MAATDLRPLSIPPSGSWQGVDGQWSTFHVQVGTPGQTLHLLPGSSVQAGNAIWAIAPEGCAEEKPGMWNCEEERGDVFSANESSTWSTSQIGNNTYYNLNPIIESMLGLNANASYGVDTVTLGAPEDGLPTLPNQLVARIASNDFWVGVLGLSPQRLNISGFSDPVPTLMGALSDPDNRTIPSTTWAYTAGAYYKDAPTFGSLTLGGYDASRFDPNESVTVPFSINPSQDLQVNLQSITFDDNGSTPLLNETITAYINSMIPYIWLPPEVCDVFEERLGIEYDTTTELYLLNETTHDRLHELAPDFTFTLGGANSSQTATIVLPYAALDLNVSYPHINDTQWYFPIKRARYLSQYTLGRVFLQEAYVIADYDRRNFTVAQALFSSNSTPELITILPPDTSGSSSSLTGGAIAGIVIGVIAGLVALALAFWFWRRRQRSKQATSAPAAATNEIAEVGGREIQEKAGDEVQRDYKDADAYKQKMSFTSDAPHSPSELPSGQTPSSLLREGSWPQQYSELPAEIPPVPGVHHRSME</sequence>
<dbReference type="GO" id="GO:0000324">
    <property type="term" value="C:fungal-type vacuole"/>
    <property type="evidence" value="ECO:0007669"/>
    <property type="project" value="TreeGrafter"/>
</dbReference>
<dbReference type="CDD" id="cd12087">
    <property type="entry name" value="TM_EGFR-like"/>
    <property type="match status" value="1"/>
</dbReference>
<reference evidence="5" key="1">
    <citation type="submission" date="2021-12" db="EMBL/GenBank/DDBJ databases">
        <authorList>
            <person name="Zaccaron A."/>
            <person name="Stergiopoulos I."/>
        </authorList>
    </citation>
    <scope>NUCLEOTIDE SEQUENCE</scope>
    <source>
        <strain evidence="5">Race5_Kim</strain>
    </source>
</reference>
<dbReference type="InterPro" id="IPR021109">
    <property type="entry name" value="Peptidase_aspartic_dom_sf"/>
</dbReference>
<evidence type="ECO:0000256" key="3">
    <source>
        <dbReference type="SAM" id="Phobius"/>
    </source>
</evidence>
<gene>
    <name evidence="5" type="ORF">CLAFUR5_06378</name>
</gene>
<feature type="compositionally biased region" description="Polar residues" evidence="2">
    <location>
        <begin position="482"/>
        <end position="503"/>
    </location>
</feature>
<feature type="compositionally biased region" description="Basic and acidic residues" evidence="2">
    <location>
        <begin position="456"/>
        <end position="479"/>
    </location>
</feature>
<evidence type="ECO:0000259" key="4">
    <source>
        <dbReference type="PROSITE" id="PS51767"/>
    </source>
</evidence>